<dbReference type="Proteomes" id="UP000663829">
    <property type="component" value="Unassembled WGS sequence"/>
</dbReference>
<sequence length="487" mass="55684">MIDSRTTTFRRNSYLLPLLTTNSSLIKTEIDNNEKTELKDYNYLKTKFHETNTNLYNIRLSEIMLDNRSSTKTLLCDNENTNNDIKLNENNYNIEKSNHFSTTKSPPRKKLKFGVDTILGNDVQSDSDTSESSDGEEEQERELKRKVRVRTESSVSSTSLSFDERTLSPSKETSHERNELTANSPPSPANVLLSQLPPYPHSMASSYNMSRYPSYSLSSLSNDYHTNIYNADTNDLIHDRFFTQLTRPPLPPGSFDNSTPHGIWKPPLRPFIGNQHGYFSHHPVANLYSSMNSIFWPLGLRTKPRRGMLRRAVFSDQQRKGLEVVFLKQKYISKPERKKLAQRLALKDSQVKIWFQNRRMKWRNTKERELLTSSSSSSTTTATVTTTTVNNSQTSATTITTNEFTNNFDLKHATESRTISSSHDSLCSLNPSSSGDCCECKKNDNKKGAHITLADNCEIDLQNPSSTLRQFSYHERSPLNNDTRDQR</sequence>
<evidence type="ECO:0000313" key="9">
    <source>
        <dbReference type="EMBL" id="CAF3644944.1"/>
    </source>
</evidence>
<keyword evidence="10" id="KW-1185">Reference proteome</keyword>
<feature type="compositionally biased region" description="Low complexity" evidence="6">
    <location>
        <begin position="152"/>
        <end position="161"/>
    </location>
</feature>
<feature type="compositionally biased region" description="Basic and acidic residues" evidence="6">
    <location>
        <begin position="472"/>
        <end position="487"/>
    </location>
</feature>
<dbReference type="CDD" id="cd00086">
    <property type="entry name" value="homeodomain"/>
    <property type="match status" value="1"/>
</dbReference>
<dbReference type="EMBL" id="CAJNOQ010000982">
    <property type="protein sequence ID" value="CAF0857231.1"/>
    <property type="molecule type" value="Genomic_DNA"/>
</dbReference>
<dbReference type="InterPro" id="IPR001356">
    <property type="entry name" value="HD"/>
</dbReference>
<evidence type="ECO:0000256" key="4">
    <source>
        <dbReference type="PROSITE-ProRule" id="PRU00108"/>
    </source>
</evidence>
<organism evidence="8 10">
    <name type="scientific">Didymodactylos carnosus</name>
    <dbReference type="NCBI Taxonomy" id="1234261"/>
    <lineage>
        <taxon>Eukaryota</taxon>
        <taxon>Metazoa</taxon>
        <taxon>Spiralia</taxon>
        <taxon>Gnathifera</taxon>
        <taxon>Rotifera</taxon>
        <taxon>Eurotatoria</taxon>
        <taxon>Bdelloidea</taxon>
        <taxon>Philodinida</taxon>
        <taxon>Philodinidae</taxon>
        <taxon>Didymodactylos</taxon>
    </lineage>
</organism>
<dbReference type="InterPro" id="IPR017970">
    <property type="entry name" value="Homeobox_CS"/>
</dbReference>
<evidence type="ECO:0000313" key="10">
    <source>
        <dbReference type="Proteomes" id="UP000663829"/>
    </source>
</evidence>
<dbReference type="PROSITE" id="PS50071">
    <property type="entry name" value="HOMEOBOX_2"/>
    <property type="match status" value="1"/>
</dbReference>
<protein>
    <recommendedName>
        <fullName evidence="7">Homeobox domain-containing protein</fullName>
    </recommendedName>
</protein>
<feature type="domain" description="Homeobox" evidence="7">
    <location>
        <begin position="305"/>
        <end position="365"/>
    </location>
</feature>
<feature type="region of interest" description="Disordered" evidence="6">
    <location>
        <begin position="119"/>
        <end position="189"/>
    </location>
</feature>
<name>A0A813WU27_9BILA</name>
<dbReference type="SUPFAM" id="SSF46689">
    <property type="entry name" value="Homeodomain-like"/>
    <property type="match status" value="1"/>
</dbReference>
<evidence type="ECO:0000256" key="3">
    <source>
        <dbReference type="ARBA" id="ARBA00023242"/>
    </source>
</evidence>
<evidence type="ECO:0000256" key="2">
    <source>
        <dbReference type="ARBA" id="ARBA00023155"/>
    </source>
</evidence>
<dbReference type="InterPro" id="IPR020479">
    <property type="entry name" value="HD_metazoa"/>
</dbReference>
<feature type="compositionally biased region" description="Basic and acidic residues" evidence="6">
    <location>
        <begin position="162"/>
        <end position="179"/>
    </location>
</feature>
<evidence type="ECO:0000256" key="5">
    <source>
        <dbReference type="RuleBase" id="RU000682"/>
    </source>
</evidence>
<dbReference type="InterPro" id="IPR009057">
    <property type="entry name" value="Homeodomain-like_sf"/>
</dbReference>
<keyword evidence="2 4" id="KW-0371">Homeobox</keyword>
<dbReference type="SMART" id="SM00389">
    <property type="entry name" value="HOX"/>
    <property type="match status" value="1"/>
</dbReference>
<proteinExistence type="predicted"/>
<dbReference type="Proteomes" id="UP000681722">
    <property type="component" value="Unassembled WGS sequence"/>
</dbReference>
<gene>
    <name evidence="8" type="ORF">GPM918_LOCUS6393</name>
    <name evidence="9" type="ORF">SRO942_LOCUS6393</name>
</gene>
<dbReference type="OrthoDB" id="6159439at2759"/>
<dbReference type="GO" id="GO:0005634">
    <property type="term" value="C:nucleus"/>
    <property type="evidence" value="ECO:0007669"/>
    <property type="project" value="UniProtKB-SubCell"/>
</dbReference>
<evidence type="ECO:0000313" key="8">
    <source>
        <dbReference type="EMBL" id="CAF0857231.1"/>
    </source>
</evidence>
<evidence type="ECO:0000256" key="1">
    <source>
        <dbReference type="ARBA" id="ARBA00023125"/>
    </source>
</evidence>
<dbReference type="AlphaFoldDB" id="A0A813WU27"/>
<dbReference type="Gene3D" id="1.10.10.60">
    <property type="entry name" value="Homeodomain-like"/>
    <property type="match status" value="1"/>
</dbReference>
<dbReference type="GO" id="GO:0003677">
    <property type="term" value="F:DNA binding"/>
    <property type="evidence" value="ECO:0007669"/>
    <property type="project" value="UniProtKB-UniRule"/>
</dbReference>
<dbReference type="PANTHER" id="PTHR24331:SF0">
    <property type="entry name" value="DBX"/>
    <property type="match status" value="1"/>
</dbReference>
<comment type="subcellular location">
    <subcellularLocation>
        <location evidence="4 5">Nucleus</location>
    </subcellularLocation>
</comment>
<dbReference type="EMBL" id="CAJOBC010000982">
    <property type="protein sequence ID" value="CAF3644944.1"/>
    <property type="molecule type" value="Genomic_DNA"/>
</dbReference>
<comment type="caution">
    <text evidence="8">The sequence shown here is derived from an EMBL/GenBank/DDBJ whole genome shotgun (WGS) entry which is preliminary data.</text>
</comment>
<evidence type="ECO:0000259" key="7">
    <source>
        <dbReference type="PROSITE" id="PS50071"/>
    </source>
</evidence>
<dbReference type="InterPro" id="IPR051662">
    <property type="entry name" value="H2.0_Homeobox_NeuralPatt"/>
</dbReference>
<dbReference type="FunFam" id="1.10.10.60:FF:000769">
    <property type="match status" value="1"/>
</dbReference>
<keyword evidence="1 4" id="KW-0238">DNA-binding</keyword>
<feature type="compositionally biased region" description="Acidic residues" evidence="6">
    <location>
        <begin position="128"/>
        <end position="140"/>
    </location>
</feature>
<keyword evidence="3 4" id="KW-0539">Nucleus</keyword>
<dbReference type="GO" id="GO:0000981">
    <property type="term" value="F:DNA-binding transcription factor activity, RNA polymerase II-specific"/>
    <property type="evidence" value="ECO:0007669"/>
    <property type="project" value="InterPro"/>
</dbReference>
<feature type="DNA-binding region" description="Homeobox" evidence="4">
    <location>
        <begin position="307"/>
        <end position="366"/>
    </location>
</feature>
<dbReference type="PRINTS" id="PR00024">
    <property type="entry name" value="HOMEOBOX"/>
</dbReference>
<reference evidence="8" key="1">
    <citation type="submission" date="2021-02" db="EMBL/GenBank/DDBJ databases">
        <authorList>
            <person name="Nowell W R."/>
        </authorList>
    </citation>
    <scope>NUCLEOTIDE SEQUENCE</scope>
</reference>
<accession>A0A813WU27</accession>
<dbReference type="PROSITE" id="PS00027">
    <property type="entry name" value="HOMEOBOX_1"/>
    <property type="match status" value="1"/>
</dbReference>
<dbReference type="Pfam" id="PF00046">
    <property type="entry name" value="Homeodomain"/>
    <property type="match status" value="1"/>
</dbReference>
<dbReference type="PANTHER" id="PTHR24331">
    <property type="entry name" value="DBX"/>
    <property type="match status" value="1"/>
</dbReference>
<feature type="region of interest" description="Disordered" evidence="6">
    <location>
        <begin position="468"/>
        <end position="487"/>
    </location>
</feature>
<evidence type="ECO:0000256" key="6">
    <source>
        <dbReference type="SAM" id="MobiDB-lite"/>
    </source>
</evidence>